<accession>A0A2I1GUF9</accession>
<reference evidence="2 3" key="1">
    <citation type="submission" date="2015-10" db="EMBL/GenBank/DDBJ databases">
        <title>Genome analyses suggest a sexual origin of heterokaryosis in a supposedly ancient asexual fungus.</title>
        <authorList>
            <person name="Ropars J."/>
            <person name="Sedzielewska K."/>
            <person name="Noel J."/>
            <person name="Charron P."/>
            <person name="Farinelli L."/>
            <person name="Marton T."/>
            <person name="Kruger M."/>
            <person name="Pelin A."/>
            <person name="Brachmann A."/>
            <person name="Corradi N."/>
        </authorList>
    </citation>
    <scope>NUCLEOTIDE SEQUENCE [LARGE SCALE GENOMIC DNA]</scope>
    <source>
        <strain evidence="2 3">A4</strain>
    </source>
</reference>
<comment type="caution">
    <text evidence="2">The sequence shown here is derived from an EMBL/GenBank/DDBJ whole genome shotgun (WGS) entry which is preliminary data.</text>
</comment>
<gene>
    <name evidence="2" type="ORF">RhiirA4_466692</name>
</gene>
<organism evidence="2 3">
    <name type="scientific">Rhizophagus irregularis</name>
    <dbReference type="NCBI Taxonomy" id="588596"/>
    <lineage>
        <taxon>Eukaryota</taxon>
        <taxon>Fungi</taxon>
        <taxon>Fungi incertae sedis</taxon>
        <taxon>Mucoromycota</taxon>
        <taxon>Glomeromycotina</taxon>
        <taxon>Glomeromycetes</taxon>
        <taxon>Glomerales</taxon>
        <taxon>Glomeraceae</taxon>
        <taxon>Rhizophagus</taxon>
    </lineage>
</organism>
<dbReference type="AlphaFoldDB" id="A0A2I1GUF9"/>
<feature type="region of interest" description="Disordered" evidence="1">
    <location>
        <begin position="16"/>
        <end position="37"/>
    </location>
</feature>
<feature type="compositionally biased region" description="Acidic residues" evidence="1">
    <location>
        <begin position="21"/>
        <end position="33"/>
    </location>
</feature>
<dbReference type="EMBL" id="LLXI01000854">
    <property type="protein sequence ID" value="PKY50288.1"/>
    <property type="molecule type" value="Genomic_DNA"/>
</dbReference>
<protein>
    <submittedName>
        <fullName evidence="2">Uncharacterized protein</fullName>
    </submittedName>
</protein>
<proteinExistence type="predicted"/>
<keyword evidence="3" id="KW-1185">Reference proteome</keyword>
<dbReference type="Proteomes" id="UP000234323">
    <property type="component" value="Unassembled WGS sequence"/>
</dbReference>
<name>A0A2I1GUF9_9GLOM</name>
<evidence type="ECO:0000313" key="2">
    <source>
        <dbReference type="EMBL" id="PKY50288.1"/>
    </source>
</evidence>
<evidence type="ECO:0000256" key="1">
    <source>
        <dbReference type="SAM" id="MobiDB-lite"/>
    </source>
</evidence>
<sequence>MIKILHFEDGKRSISIFNDSDSNELESNSESEDYNYNPNEIAKDIYNNDNITDNNYSSNN</sequence>
<evidence type="ECO:0000313" key="3">
    <source>
        <dbReference type="Proteomes" id="UP000234323"/>
    </source>
</evidence>